<accession>A0A7E4WD82</accession>
<dbReference type="WBParaSite" id="Pan_g9286.t1">
    <property type="protein sequence ID" value="Pan_g9286.t1"/>
    <property type="gene ID" value="Pan_g9286"/>
</dbReference>
<evidence type="ECO:0000313" key="1">
    <source>
        <dbReference type="Proteomes" id="UP000492821"/>
    </source>
</evidence>
<dbReference type="Proteomes" id="UP000492821">
    <property type="component" value="Unassembled WGS sequence"/>
</dbReference>
<dbReference type="AlphaFoldDB" id="A0A7E4WD82"/>
<reference evidence="1" key="1">
    <citation type="journal article" date="2013" name="Genetics">
        <title>The draft genome and transcriptome of Panagrellus redivivus are shaped by the harsh demands of a free-living lifestyle.</title>
        <authorList>
            <person name="Srinivasan J."/>
            <person name="Dillman A.R."/>
            <person name="Macchietto M.G."/>
            <person name="Heikkinen L."/>
            <person name="Lakso M."/>
            <person name="Fracchia K.M."/>
            <person name="Antoshechkin I."/>
            <person name="Mortazavi A."/>
            <person name="Wong G."/>
            <person name="Sternberg P.W."/>
        </authorList>
    </citation>
    <scope>NUCLEOTIDE SEQUENCE [LARGE SCALE GENOMIC DNA]</scope>
    <source>
        <strain evidence="1">MT8872</strain>
    </source>
</reference>
<name>A0A7E4WD82_PANRE</name>
<sequence length="249" mass="27512">MPAASIANHPSIPAGSIVNHPSMPAASIVNHPSIPAASIVTHRSLRSAVSDKPEADKVIGVDTDWKLKYRSPTTHELKKYCADFEVSPANSVIKRQSVADLRQYVPHEVEPILGDGHCGYRTVSFLLTGTQNHYMQVRQKLCSWVADGKLGDVFTKSLCPELGPMKAKAKASSGFVGMNMWMGIDDLYGLATKLEINVVQYHTGTKTWMPFNDYFFLSKYAPLKDAPSLLIQYTGNHYEAIKSIKKKNC</sequence>
<evidence type="ECO:0000313" key="2">
    <source>
        <dbReference type="WBParaSite" id="Pan_g9286.t1"/>
    </source>
</evidence>
<reference evidence="2" key="2">
    <citation type="submission" date="2020-10" db="UniProtKB">
        <authorList>
            <consortium name="WormBaseParasite"/>
        </authorList>
    </citation>
    <scope>IDENTIFICATION</scope>
</reference>
<keyword evidence="1" id="KW-1185">Reference proteome</keyword>
<organism evidence="1 2">
    <name type="scientific">Panagrellus redivivus</name>
    <name type="common">Microworm</name>
    <dbReference type="NCBI Taxonomy" id="6233"/>
    <lineage>
        <taxon>Eukaryota</taxon>
        <taxon>Metazoa</taxon>
        <taxon>Ecdysozoa</taxon>
        <taxon>Nematoda</taxon>
        <taxon>Chromadorea</taxon>
        <taxon>Rhabditida</taxon>
        <taxon>Tylenchina</taxon>
        <taxon>Panagrolaimomorpha</taxon>
        <taxon>Panagrolaimoidea</taxon>
        <taxon>Panagrolaimidae</taxon>
        <taxon>Panagrellus</taxon>
    </lineage>
</organism>
<dbReference type="Gene3D" id="3.90.70.80">
    <property type="match status" value="1"/>
</dbReference>
<proteinExistence type="predicted"/>
<protein>
    <submittedName>
        <fullName evidence="2">Ubiquitinyl hydrolase 1</fullName>
    </submittedName>
</protein>